<dbReference type="AlphaFoldDB" id="A0A9N9FED9"/>
<reference evidence="1" key="1">
    <citation type="submission" date="2021-06" db="EMBL/GenBank/DDBJ databases">
        <authorList>
            <person name="Kallberg Y."/>
            <person name="Tangrot J."/>
            <person name="Rosling A."/>
        </authorList>
    </citation>
    <scope>NUCLEOTIDE SEQUENCE</scope>
    <source>
        <strain evidence="1">FL130A</strain>
    </source>
</reference>
<feature type="non-terminal residue" evidence="1">
    <location>
        <position position="1"/>
    </location>
</feature>
<gene>
    <name evidence="1" type="ORF">ALEPTO_LOCUS4761</name>
</gene>
<dbReference type="Proteomes" id="UP000789508">
    <property type="component" value="Unassembled WGS sequence"/>
</dbReference>
<name>A0A9N9FED9_9GLOM</name>
<protein>
    <submittedName>
        <fullName evidence="1">9950_t:CDS:1</fullName>
    </submittedName>
</protein>
<evidence type="ECO:0000313" key="1">
    <source>
        <dbReference type="EMBL" id="CAG8527234.1"/>
    </source>
</evidence>
<proteinExistence type="predicted"/>
<comment type="caution">
    <text evidence="1">The sequence shown here is derived from an EMBL/GenBank/DDBJ whole genome shotgun (WGS) entry which is preliminary data.</text>
</comment>
<keyword evidence="2" id="KW-1185">Reference proteome</keyword>
<accession>A0A9N9FED9</accession>
<dbReference type="EMBL" id="CAJVPS010001166">
    <property type="protein sequence ID" value="CAG8527234.1"/>
    <property type="molecule type" value="Genomic_DNA"/>
</dbReference>
<sequence length="43" mass="5026">GTKTPFEILLSHIQTMYNSIMPYVLDSTELHQESGVYWSTPYF</sequence>
<evidence type="ECO:0000313" key="2">
    <source>
        <dbReference type="Proteomes" id="UP000789508"/>
    </source>
</evidence>
<organism evidence="1 2">
    <name type="scientific">Ambispora leptoticha</name>
    <dbReference type="NCBI Taxonomy" id="144679"/>
    <lineage>
        <taxon>Eukaryota</taxon>
        <taxon>Fungi</taxon>
        <taxon>Fungi incertae sedis</taxon>
        <taxon>Mucoromycota</taxon>
        <taxon>Glomeromycotina</taxon>
        <taxon>Glomeromycetes</taxon>
        <taxon>Archaeosporales</taxon>
        <taxon>Ambisporaceae</taxon>
        <taxon>Ambispora</taxon>
    </lineage>
</organism>